<protein>
    <recommendedName>
        <fullName evidence="1">DUF4365 domain-containing protein</fullName>
    </recommendedName>
</protein>
<evidence type="ECO:0000259" key="1">
    <source>
        <dbReference type="Pfam" id="PF14280"/>
    </source>
</evidence>
<reference evidence="2" key="1">
    <citation type="submission" date="2010-10" db="EMBL/GenBank/DDBJ databases">
        <title>Complete sequence of chromosome of Geobacillus sp. Y4.1MC1.</title>
        <authorList>
            <consortium name="US DOE Joint Genome Institute"/>
            <person name="Lucas S."/>
            <person name="Copeland A."/>
            <person name="Lapidus A."/>
            <person name="Cheng J.-F."/>
            <person name="Bruce D."/>
            <person name="Goodwin L."/>
            <person name="Pitluck S."/>
            <person name="Chertkov O."/>
            <person name="Zhang X."/>
            <person name="Detter J.C."/>
            <person name="Han C."/>
            <person name="Tapia R."/>
            <person name="Land M."/>
            <person name="Hauser L."/>
            <person name="Jeffries C."/>
            <person name="Kyrpides N."/>
            <person name="Ivanova N."/>
            <person name="Ovchinnikova G."/>
            <person name="Brumm P."/>
            <person name="Mead D."/>
            <person name="Woyke T."/>
        </authorList>
    </citation>
    <scope>NUCLEOTIDE SEQUENCE [LARGE SCALE GENOMIC DNA]</scope>
    <source>
        <strain evidence="2">Y4.1MC1</strain>
    </source>
</reference>
<dbReference type="Pfam" id="PF14280">
    <property type="entry name" value="DUF4365"/>
    <property type="match status" value="1"/>
</dbReference>
<dbReference type="InterPro" id="IPR025375">
    <property type="entry name" value="DUF4365"/>
</dbReference>
<sequence length="600" mass="69541">MATNISNGKLERIAVAAVKAVANKPSSLLIANISEGDKGISFDGEILVFKDHSESVDSLIGKVPVQVKGTLVDSFSQGKRTFPLGLDHYRNYYNSNGVVLFVVEILKTGETKIFYKQLLPKELREIIKCYGEVKNQKQRSVTLRPLSETSLDAVCRRFIHESKKQPPILIENNPFKEDEFTSFELTSLTFDPKRKETSNIFEHDFTLYGIKENLNVPLHLARIHSVSTKLKEIVVIDNNEYEFNLKITEEPTKKIFLIEDSLELKYNVNDTKMNFTIRRLDSLATQLKIIPFLIDLVSGKEIYFKNLSFTFGKVTIKEKHLLEELKNLYSMFLKLQKVFQKLNVDEKTKFGDKDGEFDKIVNKINPLVHMILENDYRKLKIKEPYIPKFTNYQIGDIQLIFFYNPESQTKLINAFSRDLLQKDARVVIGDKSYPYSPYVLLNKSALAYGANIDFEVIKDSFNQFDPFVSELFPITNDFCLRCINAYDISNNIKLLELAEHIYNKYPVDAPGKNVTSEFIVVTINRLQIKLRKEGRLSDEEYQQLINLRNFSKDNLEAQFCTSVLLESKTEAKLIFQRFEKSRQKFYEGLPIYHLYKKLIE</sequence>
<dbReference type="EMBL" id="CP002293">
    <property type="protein sequence ID" value="ADP74692.1"/>
    <property type="molecule type" value="Genomic_DNA"/>
</dbReference>
<accession>A0A7U3YF84</accession>
<dbReference type="KEGG" id="gmc:GY4MC1_1942"/>
<name>A0A7U3YF84_GEOS0</name>
<evidence type="ECO:0000313" key="2">
    <source>
        <dbReference type="EMBL" id="ADP74692.1"/>
    </source>
</evidence>
<gene>
    <name evidence="2" type="ORF">GY4MC1_1942</name>
</gene>
<feature type="domain" description="DUF4365" evidence="1">
    <location>
        <begin position="11"/>
        <end position="125"/>
    </location>
</feature>
<dbReference type="AlphaFoldDB" id="A0A7U3YF84"/>
<proteinExistence type="predicted"/>
<organism evidence="2">
    <name type="scientific">Geobacillus sp. (strain Y4.1MC1)</name>
    <dbReference type="NCBI Taxonomy" id="581103"/>
    <lineage>
        <taxon>Bacteria</taxon>
        <taxon>Bacillati</taxon>
        <taxon>Bacillota</taxon>
        <taxon>Bacilli</taxon>
        <taxon>Bacillales</taxon>
        <taxon>Anoxybacillaceae</taxon>
        <taxon>Geobacillus</taxon>
    </lineage>
</organism>